<name>A0A9J5YJX7_SOLCO</name>
<gene>
    <name evidence="1" type="ORF">H5410_032429</name>
</gene>
<accession>A0A9J5YJX7</accession>
<proteinExistence type="predicted"/>
<reference evidence="1 2" key="1">
    <citation type="submission" date="2020-09" db="EMBL/GenBank/DDBJ databases">
        <title>De no assembly of potato wild relative species, Solanum commersonii.</title>
        <authorList>
            <person name="Cho K."/>
        </authorList>
    </citation>
    <scope>NUCLEOTIDE SEQUENCE [LARGE SCALE GENOMIC DNA]</scope>
    <source>
        <strain evidence="1">LZ3.2</strain>
        <tissue evidence="1">Leaf</tissue>
    </source>
</reference>
<protein>
    <submittedName>
        <fullName evidence="1">Uncharacterized protein</fullName>
    </submittedName>
</protein>
<organism evidence="1 2">
    <name type="scientific">Solanum commersonii</name>
    <name type="common">Commerson's wild potato</name>
    <name type="synonym">Commerson's nightshade</name>
    <dbReference type="NCBI Taxonomy" id="4109"/>
    <lineage>
        <taxon>Eukaryota</taxon>
        <taxon>Viridiplantae</taxon>
        <taxon>Streptophyta</taxon>
        <taxon>Embryophyta</taxon>
        <taxon>Tracheophyta</taxon>
        <taxon>Spermatophyta</taxon>
        <taxon>Magnoliopsida</taxon>
        <taxon>eudicotyledons</taxon>
        <taxon>Gunneridae</taxon>
        <taxon>Pentapetalae</taxon>
        <taxon>asterids</taxon>
        <taxon>lamiids</taxon>
        <taxon>Solanales</taxon>
        <taxon>Solanaceae</taxon>
        <taxon>Solanoideae</taxon>
        <taxon>Solaneae</taxon>
        <taxon>Solanum</taxon>
    </lineage>
</organism>
<feature type="non-terminal residue" evidence="1">
    <location>
        <position position="1"/>
    </location>
</feature>
<dbReference type="Proteomes" id="UP000824120">
    <property type="component" value="Chromosome 6"/>
</dbReference>
<dbReference type="AlphaFoldDB" id="A0A9J5YJX7"/>
<sequence>LFFSYHILLHCKRSRSSAFSPSSSSSELRARQHIYAHFVVPTANASCCSEDRSHSWSNISTFLFHLPEMSSDMSSSVVEPVFSSKVFIL</sequence>
<dbReference type="EMBL" id="JACXVP010000006">
    <property type="protein sequence ID" value="KAG5601059.1"/>
    <property type="molecule type" value="Genomic_DNA"/>
</dbReference>
<evidence type="ECO:0000313" key="1">
    <source>
        <dbReference type="EMBL" id="KAG5601059.1"/>
    </source>
</evidence>
<comment type="caution">
    <text evidence="1">The sequence shown here is derived from an EMBL/GenBank/DDBJ whole genome shotgun (WGS) entry which is preliminary data.</text>
</comment>
<keyword evidence="2" id="KW-1185">Reference proteome</keyword>
<evidence type="ECO:0000313" key="2">
    <source>
        <dbReference type="Proteomes" id="UP000824120"/>
    </source>
</evidence>